<keyword evidence="2" id="KW-1185">Reference proteome</keyword>
<evidence type="ECO:0000313" key="2">
    <source>
        <dbReference type="Proteomes" id="UP001295444"/>
    </source>
</evidence>
<reference evidence="1" key="1">
    <citation type="submission" date="2022-03" db="EMBL/GenBank/DDBJ databases">
        <authorList>
            <person name="Alioto T."/>
            <person name="Alioto T."/>
            <person name="Gomez Garrido J."/>
        </authorList>
    </citation>
    <scope>NUCLEOTIDE SEQUENCE</scope>
</reference>
<proteinExistence type="predicted"/>
<protein>
    <recommendedName>
        <fullName evidence="3">Reverse transcriptase zinc-binding domain-containing protein</fullName>
    </recommendedName>
</protein>
<name>A0AAD1VLN5_PELCU</name>
<dbReference type="AlphaFoldDB" id="A0AAD1VLN5"/>
<accession>A0AAD1VLN5</accession>
<sequence>MYEAVSPYCWRCGVDSGTMTHIWWACPRIRPLWEEAQNTLQAIGITDPPLDIHTGLFLSYPRPTPVPTKRIMTIAALVARNLIASQWKQPHCPSKLQLLSKIQQYYIYERMSTKTTAQSKHFQTSWIPWVEYWDTHTSHIPPHGRPSRT</sequence>
<evidence type="ECO:0000313" key="1">
    <source>
        <dbReference type="EMBL" id="CAH2220912.1"/>
    </source>
</evidence>
<evidence type="ECO:0008006" key="3">
    <source>
        <dbReference type="Google" id="ProtNLM"/>
    </source>
</evidence>
<dbReference type="EMBL" id="OW240912">
    <property type="protein sequence ID" value="CAH2220912.1"/>
    <property type="molecule type" value="Genomic_DNA"/>
</dbReference>
<gene>
    <name evidence="1" type="ORF">PECUL_23A046578</name>
</gene>
<organism evidence="1 2">
    <name type="scientific">Pelobates cultripes</name>
    <name type="common">Western spadefoot toad</name>
    <dbReference type="NCBI Taxonomy" id="61616"/>
    <lineage>
        <taxon>Eukaryota</taxon>
        <taxon>Metazoa</taxon>
        <taxon>Chordata</taxon>
        <taxon>Craniata</taxon>
        <taxon>Vertebrata</taxon>
        <taxon>Euteleostomi</taxon>
        <taxon>Amphibia</taxon>
        <taxon>Batrachia</taxon>
        <taxon>Anura</taxon>
        <taxon>Pelobatoidea</taxon>
        <taxon>Pelobatidae</taxon>
        <taxon>Pelobates</taxon>
    </lineage>
</organism>
<dbReference type="Proteomes" id="UP001295444">
    <property type="component" value="Chromosome 01"/>
</dbReference>